<proteinExistence type="inferred from homology"/>
<dbReference type="Pfam" id="PF01553">
    <property type="entry name" value="Acyltransferase"/>
    <property type="match status" value="1"/>
</dbReference>
<keyword evidence="9" id="KW-0443">Lipid metabolism</keyword>
<keyword evidence="10" id="KW-1133">Transmembrane helix</keyword>
<dbReference type="CDD" id="cd07989">
    <property type="entry name" value="LPLAT_AGPAT-like"/>
    <property type="match status" value="1"/>
</dbReference>
<reference evidence="12" key="1">
    <citation type="submission" date="2020-10" db="EMBL/GenBank/DDBJ databases">
        <authorList>
            <person name="Gilroy R."/>
        </authorList>
    </citation>
    <scope>NUCLEOTIDE SEQUENCE</scope>
    <source>
        <strain evidence="12">1383</strain>
    </source>
</reference>
<dbReference type="SMART" id="SM00563">
    <property type="entry name" value="PlsC"/>
    <property type="match status" value="1"/>
</dbReference>
<comment type="pathway">
    <text evidence="2">Phospholipid metabolism; CDP-diacylglycerol biosynthesis; CDP-diacylglycerol from sn-glycerol 3-phosphate: step 2/3.</text>
</comment>
<evidence type="ECO:0000259" key="11">
    <source>
        <dbReference type="SMART" id="SM00563"/>
    </source>
</evidence>
<dbReference type="InterPro" id="IPR004552">
    <property type="entry name" value="AGP_acyltrans"/>
</dbReference>
<dbReference type="GO" id="GO:0006654">
    <property type="term" value="P:phosphatidic acid biosynthetic process"/>
    <property type="evidence" value="ECO:0007669"/>
    <property type="project" value="TreeGrafter"/>
</dbReference>
<sequence>MIRLIQNILRKIWKLWAVVVASLVTLILAIPLFISVSTPRFYGFFSILARIWSVLILFCSGFLFRVKGRSKIDRKRQYVVVANHSSILDIMLSYVAVPLPMMFIGKESLARIPVFGMIYRASNILVDRTSLESRRSVLPKAKAEIARGRSICIYPEGTSKHITKRLVPFKDGAFVIAIDCGIPILPVTFLDNCRLFPSEKPDGHPGVIRAVIDDPIETSGMTIEDKEALKQRVFEIIDSRLEQAGR</sequence>
<keyword evidence="9" id="KW-0594">Phospholipid biosynthesis</keyword>
<evidence type="ECO:0000256" key="4">
    <source>
        <dbReference type="ARBA" id="ARBA00008655"/>
    </source>
</evidence>
<gene>
    <name evidence="12" type="ORF">IAC44_04505</name>
</gene>
<evidence type="ECO:0000256" key="8">
    <source>
        <dbReference type="ARBA" id="ARBA00023315"/>
    </source>
</evidence>
<evidence type="ECO:0000256" key="2">
    <source>
        <dbReference type="ARBA" id="ARBA00004728"/>
    </source>
</evidence>
<evidence type="ECO:0000313" key="13">
    <source>
        <dbReference type="Proteomes" id="UP000824161"/>
    </source>
</evidence>
<keyword evidence="10" id="KW-0472">Membrane</keyword>
<dbReference type="AlphaFoldDB" id="A0A9D1HBW3"/>
<keyword evidence="10" id="KW-0812">Transmembrane</keyword>
<dbReference type="SUPFAM" id="SSF69593">
    <property type="entry name" value="Glycerol-3-phosphate (1)-acyltransferase"/>
    <property type="match status" value="1"/>
</dbReference>
<comment type="caution">
    <text evidence="12">The sequence shown here is derived from an EMBL/GenBank/DDBJ whole genome shotgun (WGS) entry which is preliminary data.</text>
</comment>
<evidence type="ECO:0000313" key="12">
    <source>
        <dbReference type="EMBL" id="HIT98082.1"/>
    </source>
</evidence>
<keyword evidence="9" id="KW-0444">Lipid biosynthesis</keyword>
<keyword evidence="8 9" id="KW-0012">Acyltransferase</keyword>
<comment type="similarity">
    <text evidence="4 9">Belongs to the 1-acyl-sn-glycerol-3-phosphate acyltransferase family.</text>
</comment>
<comment type="pathway">
    <text evidence="3">Lipid metabolism.</text>
</comment>
<feature type="transmembrane region" description="Helical" evidence="10">
    <location>
        <begin position="41"/>
        <end position="66"/>
    </location>
</feature>
<comment type="catalytic activity">
    <reaction evidence="1 9">
        <text>a 1-acyl-sn-glycero-3-phosphate + an acyl-CoA = a 1,2-diacyl-sn-glycero-3-phosphate + CoA</text>
        <dbReference type="Rhea" id="RHEA:19709"/>
        <dbReference type="ChEBI" id="CHEBI:57287"/>
        <dbReference type="ChEBI" id="CHEBI:57970"/>
        <dbReference type="ChEBI" id="CHEBI:58342"/>
        <dbReference type="ChEBI" id="CHEBI:58608"/>
        <dbReference type="EC" id="2.3.1.51"/>
    </reaction>
</comment>
<evidence type="ECO:0000256" key="3">
    <source>
        <dbReference type="ARBA" id="ARBA00005189"/>
    </source>
</evidence>
<evidence type="ECO:0000256" key="7">
    <source>
        <dbReference type="ARBA" id="ARBA00022679"/>
    </source>
</evidence>
<dbReference type="EC" id="2.3.1.51" evidence="5 9"/>
<organism evidence="12 13">
    <name type="scientific">Candidatus Merdimorpha stercoravium</name>
    <dbReference type="NCBI Taxonomy" id="2840863"/>
    <lineage>
        <taxon>Bacteria</taxon>
        <taxon>Pseudomonadati</taxon>
        <taxon>Bacteroidota</taxon>
        <taxon>Flavobacteriia</taxon>
        <taxon>Flavobacteriales</taxon>
        <taxon>Candidatus Merdimorpha</taxon>
    </lineage>
</organism>
<keyword evidence="9" id="KW-1208">Phospholipid metabolism</keyword>
<dbReference type="PANTHER" id="PTHR10434:SF11">
    <property type="entry name" value="1-ACYL-SN-GLYCEROL-3-PHOSPHATE ACYLTRANSFERASE"/>
    <property type="match status" value="1"/>
</dbReference>
<evidence type="ECO:0000256" key="10">
    <source>
        <dbReference type="SAM" id="Phobius"/>
    </source>
</evidence>
<evidence type="ECO:0000256" key="1">
    <source>
        <dbReference type="ARBA" id="ARBA00001141"/>
    </source>
</evidence>
<feature type="transmembrane region" description="Helical" evidence="10">
    <location>
        <begin position="12"/>
        <end position="35"/>
    </location>
</feature>
<dbReference type="GO" id="GO:0016020">
    <property type="term" value="C:membrane"/>
    <property type="evidence" value="ECO:0007669"/>
    <property type="project" value="InterPro"/>
</dbReference>
<dbReference type="GO" id="GO:0003841">
    <property type="term" value="F:1-acylglycerol-3-phosphate O-acyltransferase activity"/>
    <property type="evidence" value="ECO:0007669"/>
    <property type="project" value="UniProtKB-UniRule"/>
</dbReference>
<evidence type="ECO:0000256" key="6">
    <source>
        <dbReference type="ARBA" id="ARBA00016139"/>
    </source>
</evidence>
<protein>
    <recommendedName>
        <fullName evidence="6 9">1-acyl-sn-glycerol-3-phosphate acyltransferase</fullName>
        <ecNumber evidence="5 9">2.3.1.51</ecNumber>
    </recommendedName>
</protein>
<evidence type="ECO:0000256" key="5">
    <source>
        <dbReference type="ARBA" id="ARBA00013211"/>
    </source>
</evidence>
<feature type="transmembrane region" description="Helical" evidence="10">
    <location>
        <begin position="78"/>
        <end position="97"/>
    </location>
</feature>
<name>A0A9D1HBW3_9FLAO</name>
<dbReference type="NCBIfam" id="TIGR00530">
    <property type="entry name" value="AGP_acyltrn"/>
    <property type="match status" value="1"/>
</dbReference>
<comment type="domain">
    <text evidence="9">The HXXXXD motif is essential for acyltransferase activity and may constitute the binding site for the phosphate moiety of the glycerol-3-phosphate.</text>
</comment>
<dbReference type="Proteomes" id="UP000824161">
    <property type="component" value="Unassembled WGS sequence"/>
</dbReference>
<accession>A0A9D1HBW3</accession>
<keyword evidence="7 9" id="KW-0808">Transferase</keyword>
<feature type="domain" description="Phospholipid/glycerol acyltransferase" evidence="11">
    <location>
        <begin position="78"/>
        <end position="192"/>
    </location>
</feature>
<dbReference type="InterPro" id="IPR002123">
    <property type="entry name" value="Plipid/glycerol_acylTrfase"/>
</dbReference>
<reference evidence="12" key="2">
    <citation type="journal article" date="2021" name="PeerJ">
        <title>Extensive microbial diversity within the chicken gut microbiome revealed by metagenomics and culture.</title>
        <authorList>
            <person name="Gilroy R."/>
            <person name="Ravi A."/>
            <person name="Getino M."/>
            <person name="Pursley I."/>
            <person name="Horton D.L."/>
            <person name="Alikhan N.F."/>
            <person name="Baker D."/>
            <person name="Gharbi K."/>
            <person name="Hall N."/>
            <person name="Watson M."/>
            <person name="Adriaenssens E.M."/>
            <person name="Foster-Nyarko E."/>
            <person name="Jarju S."/>
            <person name="Secka A."/>
            <person name="Antonio M."/>
            <person name="Oren A."/>
            <person name="Chaudhuri R.R."/>
            <person name="La Ragione R."/>
            <person name="Hildebrand F."/>
            <person name="Pallen M.J."/>
        </authorList>
    </citation>
    <scope>NUCLEOTIDE SEQUENCE</scope>
    <source>
        <strain evidence="12">1383</strain>
    </source>
</reference>
<dbReference type="PANTHER" id="PTHR10434">
    <property type="entry name" value="1-ACYL-SN-GLYCEROL-3-PHOSPHATE ACYLTRANSFERASE"/>
    <property type="match status" value="1"/>
</dbReference>
<evidence type="ECO:0000256" key="9">
    <source>
        <dbReference type="RuleBase" id="RU361267"/>
    </source>
</evidence>
<dbReference type="EMBL" id="DVLY01000105">
    <property type="protein sequence ID" value="HIT98082.1"/>
    <property type="molecule type" value="Genomic_DNA"/>
</dbReference>